<evidence type="ECO:0000313" key="3">
    <source>
        <dbReference type="WBParaSite" id="NBR_0000816001-mRNA-1"/>
    </source>
</evidence>
<dbReference type="AlphaFoldDB" id="A0A0N4XYJ4"/>
<dbReference type="WBParaSite" id="NBR_0000816001-mRNA-1">
    <property type="protein sequence ID" value="NBR_0000816001-mRNA-1"/>
    <property type="gene ID" value="NBR_0000816001"/>
</dbReference>
<keyword evidence="2" id="KW-1185">Reference proteome</keyword>
<name>A0A0N4XYJ4_NIPBR</name>
<protein>
    <submittedName>
        <fullName evidence="1 3">Uncharacterized protein</fullName>
    </submittedName>
</protein>
<gene>
    <name evidence="1" type="ORF">NBR_LOCUS8161</name>
</gene>
<proteinExistence type="predicted"/>
<reference evidence="3" key="1">
    <citation type="submission" date="2017-02" db="UniProtKB">
        <authorList>
            <consortium name="WormBaseParasite"/>
        </authorList>
    </citation>
    <scope>IDENTIFICATION</scope>
</reference>
<reference evidence="1 2" key="2">
    <citation type="submission" date="2018-11" db="EMBL/GenBank/DDBJ databases">
        <authorList>
            <consortium name="Pathogen Informatics"/>
        </authorList>
    </citation>
    <scope>NUCLEOTIDE SEQUENCE [LARGE SCALE GENOMIC DNA]</scope>
</reference>
<dbReference type="EMBL" id="UYSL01019969">
    <property type="protein sequence ID" value="VDL71750.1"/>
    <property type="molecule type" value="Genomic_DNA"/>
</dbReference>
<organism evidence="3">
    <name type="scientific">Nippostrongylus brasiliensis</name>
    <name type="common">Rat hookworm</name>
    <dbReference type="NCBI Taxonomy" id="27835"/>
    <lineage>
        <taxon>Eukaryota</taxon>
        <taxon>Metazoa</taxon>
        <taxon>Ecdysozoa</taxon>
        <taxon>Nematoda</taxon>
        <taxon>Chromadorea</taxon>
        <taxon>Rhabditida</taxon>
        <taxon>Rhabditina</taxon>
        <taxon>Rhabditomorpha</taxon>
        <taxon>Strongyloidea</taxon>
        <taxon>Heligmosomidae</taxon>
        <taxon>Nippostrongylus</taxon>
    </lineage>
</organism>
<evidence type="ECO:0000313" key="2">
    <source>
        <dbReference type="Proteomes" id="UP000271162"/>
    </source>
</evidence>
<evidence type="ECO:0000313" key="1">
    <source>
        <dbReference type="EMBL" id="VDL71750.1"/>
    </source>
</evidence>
<dbReference type="Proteomes" id="UP000271162">
    <property type="component" value="Unassembled WGS sequence"/>
</dbReference>
<sequence>MRILQEKFGIRHGYQGQGQDFPVLCDRVHSAWRRLVRAEVKVLTLARKRWSIMRSPALCKPHIFHLHPPPTFVVVVVVLIKSLAFQKALGRVDRGQLFAVPFAVKQRQYGWQMAALE</sequence>
<accession>A0A0N4XYJ4</accession>